<keyword evidence="2" id="KW-0449">Lipoprotein</keyword>
<name>A0A9Q2XKN9_9PSED</name>
<evidence type="ECO:0000313" key="2">
    <source>
        <dbReference type="EMBL" id="MBV6287894.1"/>
    </source>
</evidence>
<dbReference type="RefSeq" id="WP_217975923.1">
    <property type="nucleotide sequence ID" value="NZ_JAHTBI010000043.1"/>
</dbReference>
<comment type="caution">
    <text evidence="2">The sequence shown here is derived from an EMBL/GenBank/DDBJ whole genome shotgun (WGS) entry which is preliminary data.</text>
</comment>
<dbReference type="NCBIfam" id="TIGR02522">
    <property type="entry name" value="pilus_cpaD"/>
    <property type="match status" value="1"/>
</dbReference>
<keyword evidence="1" id="KW-0732">Signal</keyword>
<feature type="signal peptide" evidence="1">
    <location>
        <begin position="1"/>
        <end position="19"/>
    </location>
</feature>
<dbReference type="AlphaFoldDB" id="A0A9Q2XKN9"/>
<accession>A0A9Q2XKN9</accession>
<proteinExistence type="predicted"/>
<gene>
    <name evidence="2" type="ORF">KUO17_12800</name>
</gene>
<evidence type="ECO:0000313" key="3">
    <source>
        <dbReference type="Proteomes" id="UP001106592"/>
    </source>
</evidence>
<dbReference type="Pfam" id="PF09476">
    <property type="entry name" value="Pilus_CpaD"/>
    <property type="match status" value="1"/>
</dbReference>
<organism evidence="2 3">
    <name type="scientific">Pseudomonas aegrilactucae</name>
    <dbReference type="NCBI Taxonomy" id="2854028"/>
    <lineage>
        <taxon>Bacteria</taxon>
        <taxon>Pseudomonadati</taxon>
        <taxon>Pseudomonadota</taxon>
        <taxon>Gammaproteobacteria</taxon>
        <taxon>Pseudomonadales</taxon>
        <taxon>Pseudomonadaceae</taxon>
        <taxon>Pseudomonas</taxon>
    </lineage>
</organism>
<dbReference type="InterPro" id="IPR013361">
    <property type="entry name" value="Pilus_CpaD"/>
</dbReference>
<dbReference type="InterPro" id="IPR019027">
    <property type="entry name" value="Pilus_biogenesis_CpaD-related"/>
</dbReference>
<keyword evidence="3" id="KW-1185">Reference proteome</keyword>
<dbReference type="PROSITE" id="PS51257">
    <property type="entry name" value="PROKAR_LIPOPROTEIN"/>
    <property type="match status" value="1"/>
</dbReference>
<reference evidence="2" key="1">
    <citation type="journal article" date="2022" name="Int. J. Syst. Evol. Microbiol.">
        <title>Pseudomonas aegrilactucae sp. nov. and Pseudomonas morbosilactucae sp. nov., pathogens causing bacterial rot of lettuce in Japan.</title>
        <authorList>
            <person name="Sawada H."/>
            <person name="Fujikawa T."/>
            <person name="Satou M."/>
        </authorList>
    </citation>
    <scope>NUCLEOTIDE SEQUENCE</scope>
    <source>
        <strain evidence="2">MAFF 301350</strain>
    </source>
</reference>
<dbReference type="EMBL" id="JAHTBI010000043">
    <property type="protein sequence ID" value="MBV6287894.1"/>
    <property type="molecule type" value="Genomic_DNA"/>
</dbReference>
<evidence type="ECO:0000256" key="1">
    <source>
        <dbReference type="SAM" id="SignalP"/>
    </source>
</evidence>
<feature type="chain" id="PRO_5040271618" evidence="1">
    <location>
        <begin position="20"/>
        <end position="216"/>
    </location>
</feature>
<dbReference type="Proteomes" id="UP001106592">
    <property type="component" value="Unassembled WGS sequence"/>
</dbReference>
<reference evidence="2" key="2">
    <citation type="journal article" date="2023" name="Plant Pathol.">
        <title>Dismantling and reorganizing Pseudomonas marginalis sensu#lato.</title>
        <authorList>
            <person name="Sawada H."/>
            <person name="Fujikawa T."/>
            <person name="Satou M."/>
        </authorList>
    </citation>
    <scope>NUCLEOTIDE SEQUENCE</scope>
    <source>
        <strain evidence="2">MAFF 301350</strain>
    </source>
</reference>
<sequence length="216" mass="23154">MHVAKPLFVALSLSLLLGACDRNVNNQRIATYTPFPENLAIQAKPSAMVANLKATGHGGLSRESLADLNTLLQRQGRVTQQTLTLRPTSLAGEQVAMRLSEALKQLGARQVIVAPTQLSASTASTADLQVVSEAVVAQIPDCHIADPTRWTVHPFMAVGPLGCANRANIAAMLADPRDLNRAQMLDGGDGVAAVNAVERYQRHETVELLDIDFNKD</sequence>
<protein>
    <submittedName>
        <fullName evidence="2">CpaD family pilus assembly lipoprotein</fullName>
    </submittedName>
</protein>